<dbReference type="GO" id="GO:0006355">
    <property type="term" value="P:regulation of DNA-templated transcription"/>
    <property type="evidence" value="ECO:0007669"/>
    <property type="project" value="InterPro"/>
</dbReference>
<dbReference type="Pfam" id="PF13411">
    <property type="entry name" value="MerR_1"/>
    <property type="match status" value="1"/>
</dbReference>
<dbReference type="Proteomes" id="UP000715651">
    <property type="component" value="Unassembled WGS sequence"/>
</dbReference>
<sequence>MAANEHSAVNNRTDNLENAIQGQLFSEPKKPRLAYSGAIAQQVAGITYRQLDYWANKHIVEPSLHASHGSGTRRLYSYTDILLLGVAKRLIDAGINLTNIALIIAKLRRQPLEEFSHTFIMSDGHKVMECTDDMSIIDMMREGTAVFGLSVARLDEDLSARLRAFSPIRLDEEAVSSVTGRSLESVDHGPVLLADLELGEKHSSSASRTATARTSQAGAAHAAGSNSALQTNLQTNTSDSVTGSSADASASSSSAAGSNKAPSTASPSNKESVKSKTRSTYSQRRTRRVSKHEEAAELSLFDALFS</sequence>
<reference evidence="3" key="1">
    <citation type="journal article" date="2021" name="PeerJ">
        <title>Extensive microbial diversity within the chicken gut microbiome revealed by metagenomics and culture.</title>
        <authorList>
            <person name="Gilroy R."/>
            <person name="Ravi A."/>
            <person name="Getino M."/>
            <person name="Pursley I."/>
            <person name="Horton D.L."/>
            <person name="Alikhan N.F."/>
            <person name="Baker D."/>
            <person name="Gharbi K."/>
            <person name="Hall N."/>
            <person name="Watson M."/>
            <person name="Adriaenssens E.M."/>
            <person name="Foster-Nyarko E."/>
            <person name="Jarju S."/>
            <person name="Secka A."/>
            <person name="Antonio M."/>
            <person name="Oren A."/>
            <person name="Chaudhuri R.R."/>
            <person name="La Ragione R."/>
            <person name="Hildebrand F."/>
            <person name="Pallen M.J."/>
        </authorList>
    </citation>
    <scope>NUCLEOTIDE SEQUENCE</scope>
    <source>
        <strain evidence="3">578</strain>
    </source>
</reference>
<feature type="domain" description="HTH merR-type" evidence="2">
    <location>
        <begin position="35"/>
        <end position="107"/>
    </location>
</feature>
<feature type="compositionally biased region" description="Low complexity" evidence="1">
    <location>
        <begin position="204"/>
        <end position="228"/>
    </location>
</feature>
<protein>
    <submittedName>
        <fullName evidence="3">MerR family transcriptional regulator</fullName>
    </submittedName>
</protein>
<dbReference type="Gene3D" id="1.10.1660.10">
    <property type="match status" value="1"/>
</dbReference>
<feature type="compositionally biased region" description="Polar residues" evidence="1">
    <location>
        <begin position="260"/>
        <end position="270"/>
    </location>
</feature>
<dbReference type="SUPFAM" id="SSF46955">
    <property type="entry name" value="Putative DNA-binding domain"/>
    <property type="match status" value="1"/>
</dbReference>
<feature type="region of interest" description="Disordered" evidence="1">
    <location>
        <begin position="203"/>
        <end position="294"/>
    </location>
</feature>
<dbReference type="InterPro" id="IPR009061">
    <property type="entry name" value="DNA-bd_dom_put_sf"/>
</dbReference>
<evidence type="ECO:0000259" key="2">
    <source>
        <dbReference type="SMART" id="SM00422"/>
    </source>
</evidence>
<evidence type="ECO:0000256" key="1">
    <source>
        <dbReference type="SAM" id="MobiDB-lite"/>
    </source>
</evidence>
<feature type="compositionally biased region" description="Low complexity" evidence="1">
    <location>
        <begin position="237"/>
        <end position="258"/>
    </location>
</feature>
<evidence type="ECO:0000313" key="3">
    <source>
        <dbReference type="EMBL" id="HJF18338.1"/>
    </source>
</evidence>
<evidence type="ECO:0000313" key="4">
    <source>
        <dbReference type="Proteomes" id="UP000715651"/>
    </source>
</evidence>
<organism evidence="3 4">
    <name type="scientific">Aeriscardovia aeriphila</name>
    <dbReference type="NCBI Taxonomy" id="218139"/>
    <lineage>
        <taxon>Bacteria</taxon>
        <taxon>Bacillati</taxon>
        <taxon>Actinomycetota</taxon>
        <taxon>Actinomycetes</taxon>
        <taxon>Bifidobacteriales</taxon>
        <taxon>Bifidobacteriaceae</taxon>
        <taxon>Aeriscardovia</taxon>
    </lineage>
</organism>
<dbReference type="EMBL" id="DYWK01000006">
    <property type="protein sequence ID" value="HJF18338.1"/>
    <property type="molecule type" value="Genomic_DNA"/>
</dbReference>
<name>A0A921KB91_9BIFI</name>
<dbReference type="InterPro" id="IPR000551">
    <property type="entry name" value="MerR-type_HTH_dom"/>
</dbReference>
<gene>
    <name evidence="3" type="ORF">K8U78_04190</name>
</gene>
<proteinExistence type="predicted"/>
<dbReference type="SMART" id="SM00422">
    <property type="entry name" value="HTH_MERR"/>
    <property type="match status" value="1"/>
</dbReference>
<accession>A0A921KB91</accession>
<dbReference type="GO" id="GO:0003677">
    <property type="term" value="F:DNA binding"/>
    <property type="evidence" value="ECO:0007669"/>
    <property type="project" value="InterPro"/>
</dbReference>
<dbReference type="AlphaFoldDB" id="A0A921KB91"/>
<comment type="caution">
    <text evidence="3">The sequence shown here is derived from an EMBL/GenBank/DDBJ whole genome shotgun (WGS) entry which is preliminary data.</text>
</comment>
<reference evidence="3" key="2">
    <citation type="submission" date="2021-09" db="EMBL/GenBank/DDBJ databases">
        <authorList>
            <person name="Gilroy R."/>
        </authorList>
    </citation>
    <scope>NUCLEOTIDE SEQUENCE</scope>
    <source>
        <strain evidence="3">578</strain>
    </source>
</reference>